<dbReference type="InterPro" id="IPR051448">
    <property type="entry name" value="CdaR-like_regulators"/>
</dbReference>
<reference evidence="6" key="1">
    <citation type="journal article" date="2019" name="Int. J. Syst. Evol. Microbiol.">
        <title>The Global Catalogue of Microorganisms (GCM) 10K type strain sequencing project: providing services to taxonomists for standard genome sequencing and annotation.</title>
        <authorList>
            <consortium name="The Broad Institute Genomics Platform"/>
            <consortium name="The Broad Institute Genome Sequencing Center for Infectious Disease"/>
            <person name="Wu L."/>
            <person name="Ma J."/>
        </authorList>
    </citation>
    <scope>NUCLEOTIDE SEQUENCE [LARGE SCALE GENOMIC DNA]</scope>
    <source>
        <strain evidence="6">XZYJ18</strain>
    </source>
</reference>
<dbReference type="InterPro" id="IPR025736">
    <property type="entry name" value="PucR_C-HTH_dom"/>
</dbReference>
<keyword evidence="6" id="KW-1185">Reference proteome</keyword>
<dbReference type="Gene3D" id="1.10.10.2840">
    <property type="entry name" value="PucR C-terminal helix-turn-helix domain"/>
    <property type="match status" value="1"/>
</dbReference>
<evidence type="ECO:0000259" key="3">
    <source>
        <dbReference type="Pfam" id="PF13556"/>
    </source>
</evidence>
<comment type="similarity">
    <text evidence="1">Belongs to the CdaR family.</text>
</comment>
<organism evidence="5 6">
    <name type="scientific">Nocardiopsis mangrovi</name>
    <dbReference type="NCBI Taxonomy" id="1179818"/>
    <lineage>
        <taxon>Bacteria</taxon>
        <taxon>Bacillati</taxon>
        <taxon>Actinomycetota</taxon>
        <taxon>Actinomycetes</taxon>
        <taxon>Streptosporangiales</taxon>
        <taxon>Nocardiopsidaceae</taxon>
        <taxon>Nocardiopsis</taxon>
    </lineage>
</organism>
<comment type="caution">
    <text evidence="5">The sequence shown here is derived from an EMBL/GenBank/DDBJ whole genome shotgun (WGS) entry which is preliminary data.</text>
</comment>
<dbReference type="InterPro" id="IPR012914">
    <property type="entry name" value="PucR_dom"/>
</dbReference>
<evidence type="ECO:0000259" key="2">
    <source>
        <dbReference type="Pfam" id="PF07905"/>
    </source>
</evidence>
<evidence type="ECO:0000313" key="6">
    <source>
        <dbReference type="Proteomes" id="UP001595923"/>
    </source>
</evidence>
<sequence length="536" mass="58754">MLPTLADVLGLPAVQRARPRVVVGSEHLGVTVRWVHIAEVTDLAHLLRGGELVLTTGIAMPDDPAALRRYVDDLASAGVSGIAVELGRKYHSELPGALLDAAQEAGVPVISLERETRFVEITEAVHVRVVNRQLEELRESERLHEVFTQLSVEGARPAQVLEEVAHLSGCPVVLENLAHQVLVCDLNGEEPGALLTSWESRSRAIRNGPRTVHDPATGWLVTMVGARGQDWGRLILICGASPAPRQTMLVERAATTLALGRLLERHQESLERQTHRTIIAGIIDRAYSDPEEALVRARAVGVPLTGRNLVGMVLRLREGGTGLAAQARLADSAEGVARACRELRLAALVGSVDDLRVGILLALPPREGLDDCVHRMADRVRERVGLGPVLAVGSQTDDIRQVRRSFLEARQVADVAVHQSDDRPFYRLPDLHLRGLLHLFRDDERLQTYVEREVGPLLAYDARHGTDLTAMLRCYLTSGRNKALAASTAHLSRPAFYERLRRISHVLQADLDSVETCLSLHVALLSLDSVRDRLTG</sequence>
<evidence type="ECO:0000313" key="5">
    <source>
        <dbReference type="EMBL" id="MFC4560249.1"/>
    </source>
</evidence>
<dbReference type="Pfam" id="PF07905">
    <property type="entry name" value="PucR"/>
    <property type="match status" value="1"/>
</dbReference>
<dbReference type="RefSeq" id="WP_378570254.1">
    <property type="nucleotide sequence ID" value="NZ_JBHSFQ010000001.1"/>
</dbReference>
<dbReference type="InterPro" id="IPR042070">
    <property type="entry name" value="PucR_C-HTH_sf"/>
</dbReference>
<evidence type="ECO:0000256" key="1">
    <source>
        <dbReference type="ARBA" id="ARBA00006754"/>
    </source>
</evidence>
<proteinExistence type="inferred from homology"/>
<feature type="domain" description="Purine catabolism PurC-like" evidence="2">
    <location>
        <begin position="7"/>
        <end position="127"/>
    </location>
</feature>
<dbReference type="Pfam" id="PF17853">
    <property type="entry name" value="GGDEF_2"/>
    <property type="match status" value="1"/>
</dbReference>
<feature type="domain" description="PucR C-terminal helix-turn-helix" evidence="3">
    <location>
        <begin position="468"/>
        <end position="525"/>
    </location>
</feature>
<protein>
    <submittedName>
        <fullName evidence="5">PucR family transcriptional regulator</fullName>
    </submittedName>
</protein>
<gene>
    <name evidence="5" type="ORF">ACFO4E_00110</name>
</gene>
<dbReference type="PANTHER" id="PTHR33744:SF1">
    <property type="entry name" value="DNA-BINDING TRANSCRIPTIONAL ACTIVATOR ADER"/>
    <property type="match status" value="1"/>
</dbReference>
<dbReference type="EMBL" id="JBHSFQ010000001">
    <property type="protein sequence ID" value="MFC4560249.1"/>
    <property type="molecule type" value="Genomic_DNA"/>
</dbReference>
<name>A0ABV9DMX9_9ACTN</name>
<accession>A0ABV9DMX9</accession>
<evidence type="ECO:0000259" key="4">
    <source>
        <dbReference type="Pfam" id="PF17853"/>
    </source>
</evidence>
<dbReference type="Proteomes" id="UP001595923">
    <property type="component" value="Unassembled WGS sequence"/>
</dbReference>
<dbReference type="PANTHER" id="PTHR33744">
    <property type="entry name" value="CARBOHYDRATE DIACID REGULATOR"/>
    <property type="match status" value="1"/>
</dbReference>
<dbReference type="Pfam" id="PF13556">
    <property type="entry name" value="HTH_30"/>
    <property type="match status" value="1"/>
</dbReference>
<dbReference type="InterPro" id="IPR041522">
    <property type="entry name" value="CdaR_GGDEF"/>
</dbReference>
<feature type="domain" description="CdaR GGDEF-like" evidence="4">
    <location>
        <begin position="288"/>
        <end position="415"/>
    </location>
</feature>